<gene>
    <name evidence="3" type="primary">zapE</name>
    <name evidence="3" type="ORF">NUH88_11565</name>
</gene>
<keyword evidence="2" id="KW-0067">ATP-binding</keyword>
<dbReference type="KEGG" id="naci:NUH88_11565"/>
<dbReference type="InterPro" id="IPR027417">
    <property type="entry name" value="P-loop_NTPase"/>
</dbReference>
<evidence type="ECO:0000313" key="4">
    <source>
        <dbReference type="Proteomes" id="UP001060336"/>
    </source>
</evidence>
<dbReference type="EMBL" id="CP102480">
    <property type="protein sequence ID" value="UUX48057.1"/>
    <property type="molecule type" value="Genomic_DNA"/>
</dbReference>
<reference evidence="3" key="1">
    <citation type="submission" date="2022-08" db="EMBL/GenBank/DDBJ databases">
        <title>Nisaea acidiphila sp. nov., isolated from a marine algal debris and emended description of the genus Nisaea Urios et al. 2008.</title>
        <authorList>
            <person name="Kwon K."/>
        </authorList>
    </citation>
    <scope>NUCLEOTIDE SEQUENCE</scope>
    <source>
        <strain evidence="3">MEBiC11861</strain>
    </source>
</reference>
<dbReference type="GO" id="GO:0005524">
    <property type="term" value="F:ATP binding"/>
    <property type="evidence" value="ECO:0007669"/>
    <property type="project" value="UniProtKB-KW"/>
</dbReference>
<sequence length="374" mass="42255">MKHDGPLARYEALVADGSIAKDPAQEAAAAKLQWLHDQLIDYRPPQAKTGWTAKLGFARRRPTNPPKGLYIYGSVGRGKSMLMDLFFDGAQVECKRRVHFHEFMREAHELIHQWRQENKVTKTAEPIRPTAQKLADSAWLLCFDEFEVRDIADAMIVSRLFYAMFELGVVVVATSNRAPDDLYKDGLQRDLFLPFIGILKARHEIFRLDDGEDYRLGRLRGKTVYHVPSGVEADRELDEAFADLTDAATPEPDAIKLKGREIPVPAAAAGVARFGFRDLCDTPLAAADFLAVAERFHTVILSDIPVLGASNRDQARRFMTLIDALYDQGVRLIASAAASPEELYDGEDWGFEFDRTISRLMEMQSSDYFESRRR</sequence>
<dbReference type="Pfam" id="PF03969">
    <property type="entry name" value="AFG1_ATPase"/>
    <property type="match status" value="1"/>
</dbReference>
<dbReference type="RefSeq" id="WP_257766565.1">
    <property type="nucleotide sequence ID" value="NZ_CP102480.1"/>
</dbReference>
<evidence type="ECO:0000256" key="1">
    <source>
        <dbReference type="ARBA" id="ARBA00022741"/>
    </source>
</evidence>
<protein>
    <submittedName>
        <fullName evidence="3">Cell division protein ZapE</fullName>
    </submittedName>
</protein>
<keyword evidence="1" id="KW-0547">Nucleotide-binding</keyword>
<dbReference type="GO" id="GO:0051301">
    <property type="term" value="P:cell division"/>
    <property type="evidence" value="ECO:0007669"/>
    <property type="project" value="UniProtKB-KW"/>
</dbReference>
<dbReference type="GO" id="GO:0016887">
    <property type="term" value="F:ATP hydrolysis activity"/>
    <property type="evidence" value="ECO:0007669"/>
    <property type="project" value="InterPro"/>
</dbReference>
<keyword evidence="3" id="KW-0132">Cell division</keyword>
<dbReference type="Gene3D" id="3.40.50.300">
    <property type="entry name" value="P-loop containing nucleotide triphosphate hydrolases"/>
    <property type="match status" value="1"/>
</dbReference>
<dbReference type="InterPro" id="IPR005654">
    <property type="entry name" value="ATPase_AFG1-like"/>
</dbReference>
<dbReference type="GO" id="GO:0005737">
    <property type="term" value="C:cytoplasm"/>
    <property type="evidence" value="ECO:0007669"/>
    <property type="project" value="TreeGrafter"/>
</dbReference>
<dbReference type="Proteomes" id="UP001060336">
    <property type="component" value="Chromosome"/>
</dbReference>
<name>A0A9J7AN99_9PROT</name>
<dbReference type="NCBIfam" id="NF040713">
    <property type="entry name" value="ZapE"/>
    <property type="match status" value="1"/>
</dbReference>
<keyword evidence="4" id="KW-1185">Reference proteome</keyword>
<dbReference type="AlphaFoldDB" id="A0A9J7AN99"/>
<accession>A0A9J7AN99</accession>
<keyword evidence="3" id="KW-0131">Cell cycle</keyword>
<dbReference type="SUPFAM" id="SSF52540">
    <property type="entry name" value="P-loop containing nucleoside triphosphate hydrolases"/>
    <property type="match status" value="1"/>
</dbReference>
<dbReference type="PANTHER" id="PTHR12169:SF6">
    <property type="entry name" value="AFG1-LIKE ATPASE"/>
    <property type="match status" value="1"/>
</dbReference>
<evidence type="ECO:0000256" key="2">
    <source>
        <dbReference type="ARBA" id="ARBA00022840"/>
    </source>
</evidence>
<evidence type="ECO:0000313" key="3">
    <source>
        <dbReference type="EMBL" id="UUX48057.1"/>
    </source>
</evidence>
<proteinExistence type="predicted"/>
<dbReference type="PANTHER" id="PTHR12169">
    <property type="entry name" value="ATPASE N2B"/>
    <property type="match status" value="1"/>
</dbReference>
<organism evidence="3 4">
    <name type="scientific">Nisaea acidiphila</name>
    <dbReference type="NCBI Taxonomy" id="1862145"/>
    <lineage>
        <taxon>Bacteria</taxon>
        <taxon>Pseudomonadati</taxon>
        <taxon>Pseudomonadota</taxon>
        <taxon>Alphaproteobacteria</taxon>
        <taxon>Rhodospirillales</taxon>
        <taxon>Thalassobaculaceae</taxon>
        <taxon>Nisaea</taxon>
    </lineage>
</organism>